<evidence type="ECO:0000313" key="6">
    <source>
        <dbReference type="Proteomes" id="UP000694569"/>
    </source>
</evidence>
<feature type="transmembrane region" description="Helical" evidence="3">
    <location>
        <begin position="51"/>
        <end position="76"/>
    </location>
</feature>
<dbReference type="CDD" id="cd03590">
    <property type="entry name" value="CLECT_DC-SIGN_like"/>
    <property type="match status" value="1"/>
</dbReference>
<dbReference type="OrthoDB" id="2142683at2759"/>
<dbReference type="InterPro" id="IPR016186">
    <property type="entry name" value="C-type_lectin-like/link_sf"/>
</dbReference>
<dbReference type="InterPro" id="IPR050111">
    <property type="entry name" value="C-type_lectin/snaclec_domain"/>
</dbReference>
<feature type="domain" description="C-type lectin" evidence="4">
    <location>
        <begin position="156"/>
        <end position="268"/>
    </location>
</feature>
<accession>A0A8C5QGY6</accession>
<evidence type="ECO:0000259" key="4">
    <source>
        <dbReference type="PROSITE" id="PS50041"/>
    </source>
</evidence>
<dbReference type="PANTHER" id="PTHR22803">
    <property type="entry name" value="MANNOSE, PHOSPHOLIPASE, LECTIN RECEPTOR RELATED"/>
    <property type="match status" value="1"/>
</dbReference>
<keyword evidence="3" id="KW-0472">Membrane</keyword>
<dbReference type="InterPro" id="IPR016187">
    <property type="entry name" value="CTDL_fold"/>
</dbReference>
<keyword evidence="3" id="KW-1133">Transmembrane helix</keyword>
<name>A0A8C5QGY6_9ANUR</name>
<dbReference type="SMART" id="SM00034">
    <property type="entry name" value="CLECT"/>
    <property type="match status" value="1"/>
</dbReference>
<keyword evidence="3" id="KW-0812">Transmembrane</keyword>
<dbReference type="InterPro" id="IPR001304">
    <property type="entry name" value="C-type_lectin-like"/>
</dbReference>
<dbReference type="AlphaFoldDB" id="A0A8C5QGY6"/>
<keyword evidence="2" id="KW-1015">Disulfide bond</keyword>
<dbReference type="PROSITE" id="PS00615">
    <property type="entry name" value="C_TYPE_LECTIN_1"/>
    <property type="match status" value="1"/>
</dbReference>
<dbReference type="GeneTree" id="ENSGT00940000162906"/>
<reference evidence="5" key="1">
    <citation type="submission" date="2025-08" db="UniProtKB">
        <authorList>
            <consortium name="Ensembl"/>
        </authorList>
    </citation>
    <scope>IDENTIFICATION</scope>
</reference>
<evidence type="ECO:0000256" key="2">
    <source>
        <dbReference type="ARBA" id="ARBA00023157"/>
    </source>
</evidence>
<dbReference type="Pfam" id="PF00059">
    <property type="entry name" value="Lectin_C"/>
    <property type="match status" value="1"/>
</dbReference>
<evidence type="ECO:0000313" key="5">
    <source>
        <dbReference type="Ensembl" id="ENSLLEP00000038091.1"/>
    </source>
</evidence>
<keyword evidence="6" id="KW-1185">Reference proteome</keyword>
<dbReference type="GO" id="GO:0030246">
    <property type="term" value="F:carbohydrate binding"/>
    <property type="evidence" value="ECO:0007669"/>
    <property type="project" value="UniProtKB-KW"/>
</dbReference>
<dbReference type="Gene3D" id="3.10.100.10">
    <property type="entry name" value="Mannose-Binding Protein A, subunit A"/>
    <property type="match status" value="1"/>
</dbReference>
<evidence type="ECO:0000256" key="3">
    <source>
        <dbReference type="SAM" id="Phobius"/>
    </source>
</evidence>
<dbReference type="InterPro" id="IPR018378">
    <property type="entry name" value="C-type_lectin_CS"/>
</dbReference>
<dbReference type="SUPFAM" id="SSF56436">
    <property type="entry name" value="C-type lectin-like"/>
    <property type="match status" value="1"/>
</dbReference>
<dbReference type="Proteomes" id="UP000694569">
    <property type="component" value="Unplaced"/>
</dbReference>
<organism evidence="5 6">
    <name type="scientific">Leptobrachium leishanense</name>
    <name type="common">Leishan spiny toad</name>
    <dbReference type="NCBI Taxonomy" id="445787"/>
    <lineage>
        <taxon>Eukaryota</taxon>
        <taxon>Metazoa</taxon>
        <taxon>Chordata</taxon>
        <taxon>Craniata</taxon>
        <taxon>Vertebrata</taxon>
        <taxon>Euteleostomi</taxon>
        <taxon>Amphibia</taxon>
        <taxon>Batrachia</taxon>
        <taxon>Anura</taxon>
        <taxon>Pelobatoidea</taxon>
        <taxon>Megophryidae</taxon>
        <taxon>Leptobrachium</taxon>
    </lineage>
</organism>
<dbReference type="Ensembl" id="ENSLLET00000039568.1">
    <property type="protein sequence ID" value="ENSLLEP00000038091.1"/>
    <property type="gene ID" value="ENSLLEG00000024145.1"/>
</dbReference>
<keyword evidence="1" id="KW-0430">Lectin</keyword>
<evidence type="ECO:0000256" key="1">
    <source>
        <dbReference type="ARBA" id="ARBA00022734"/>
    </source>
</evidence>
<sequence>MENIYGNVDVTGSNLQMKRIQSNSATVGTYNTHTTAPPDEEKQLKRRRATVVLVVLQILLFLFLIALTVCVISFYFTASGEMSGFKNSITNSIQQDFNTSVEIKEMKNYFMEKEQIVSKQLETVMKEKVVLMDKIKKLSNNLASFCMSCPIGWKFIGSSCYFFSAIVKKWEEARDDCDIRNSRLLIIDDKKKSSDLKSHYKKSRYWIGLRSDDKDPAVWKWLDGTNLGFKNWKSGEPNNYGGKEHCGEIVSEGWNDAPCDFATYYICERLSPC</sequence>
<protein>
    <recommendedName>
        <fullName evidence="4">C-type lectin domain-containing protein</fullName>
    </recommendedName>
</protein>
<reference evidence="5" key="2">
    <citation type="submission" date="2025-09" db="UniProtKB">
        <authorList>
            <consortium name="Ensembl"/>
        </authorList>
    </citation>
    <scope>IDENTIFICATION</scope>
</reference>
<proteinExistence type="predicted"/>
<dbReference type="InterPro" id="IPR033989">
    <property type="entry name" value="CD209-like_CTLD"/>
</dbReference>
<dbReference type="PROSITE" id="PS50041">
    <property type="entry name" value="C_TYPE_LECTIN_2"/>
    <property type="match status" value="1"/>
</dbReference>